<feature type="compositionally biased region" description="Polar residues" evidence="12">
    <location>
        <begin position="889"/>
        <end position="913"/>
    </location>
</feature>
<feature type="compositionally biased region" description="Basic and acidic residues" evidence="12">
    <location>
        <begin position="995"/>
        <end position="1010"/>
    </location>
</feature>
<dbReference type="InterPro" id="IPR050818">
    <property type="entry name" value="KCNH_animal-type"/>
</dbReference>
<dbReference type="Proteomes" id="UP001165065">
    <property type="component" value="Unassembled WGS sequence"/>
</dbReference>
<dbReference type="GO" id="GO:0034702">
    <property type="term" value="C:monoatomic ion channel complex"/>
    <property type="evidence" value="ECO:0007669"/>
    <property type="project" value="UniProtKB-KW"/>
</dbReference>
<feature type="compositionally biased region" description="Basic and acidic residues" evidence="12">
    <location>
        <begin position="777"/>
        <end position="788"/>
    </location>
</feature>
<feature type="transmembrane region" description="Helical" evidence="13">
    <location>
        <begin position="299"/>
        <end position="324"/>
    </location>
</feature>
<feature type="region of interest" description="Disordered" evidence="12">
    <location>
        <begin position="1"/>
        <end position="67"/>
    </location>
</feature>
<dbReference type="PANTHER" id="PTHR10217:SF435">
    <property type="entry name" value="POTASSIUM VOLTAGE-GATED CHANNEL PROTEIN EAG"/>
    <property type="match status" value="1"/>
</dbReference>
<evidence type="ECO:0000313" key="16">
    <source>
        <dbReference type="Proteomes" id="UP001165065"/>
    </source>
</evidence>
<keyword evidence="6" id="KW-0851">Voltage-gated channel</keyword>
<dbReference type="OrthoDB" id="421226at2759"/>
<dbReference type="EMBL" id="BRYA01001449">
    <property type="protein sequence ID" value="GMI43087.1"/>
    <property type="molecule type" value="Genomic_DNA"/>
</dbReference>
<evidence type="ECO:0000259" key="14">
    <source>
        <dbReference type="PROSITE" id="PS50042"/>
    </source>
</evidence>
<evidence type="ECO:0000256" key="9">
    <source>
        <dbReference type="ARBA" id="ARBA00023065"/>
    </source>
</evidence>
<reference evidence="16" key="1">
    <citation type="journal article" date="2023" name="Commun. Biol.">
        <title>Genome analysis of Parmales, the sister group of diatoms, reveals the evolutionary specialization of diatoms from phago-mixotrophs to photoautotrophs.</title>
        <authorList>
            <person name="Ban H."/>
            <person name="Sato S."/>
            <person name="Yoshikawa S."/>
            <person name="Yamada K."/>
            <person name="Nakamura Y."/>
            <person name="Ichinomiya M."/>
            <person name="Sato N."/>
            <person name="Blanc-Mathieu R."/>
            <person name="Endo H."/>
            <person name="Kuwata A."/>
            <person name="Ogata H."/>
        </authorList>
    </citation>
    <scope>NUCLEOTIDE SEQUENCE [LARGE SCALE GENOMIC DNA]</scope>
</reference>
<evidence type="ECO:0000256" key="7">
    <source>
        <dbReference type="ARBA" id="ARBA00022958"/>
    </source>
</evidence>
<evidence type="ECO:0000256" key="13">
    <source>
        <dbReference type="SAM" id="Phobius"/>
    </source>
</evidence>
<evidence type="ECO:0000256" key="10">
    <source>
        <dbReference type="ARBA" id="ARBA00023136"/>
    </source>
</evidence>
<sequence length="1054" mass="119291">MTRHHDSHRHSRHAHTGVVPVGGGSPPSPGSPRGSQSRFNLMEKAGSFFKTKRGANREESKEEDDIKKFAHKSELMKNIRSGRNMYLSKKKSEDGARTFGAVFPDMSSCGKKDRSLDTLRPRVSSRERDSTREASGMIGQIAKSMSKGKFDPNLVDTANSEKHAMQAKLTGRTQIEDETKRRNSRRGSVNRESAVMIDDRPKLLNTDGEWAVHPDDADYRAWFMATLLLVIYNSVMLPFELMFYDVPTEVQRHTTFWFWLDTLIDFVFLTDLWITFRLGYIEEEKGELVVSRSKIRDRYIWQGTFFIDLVSSIPFDLLILIFLGSNDDDTAILSILALAKTFRLLRIGRLAKYMSDQGIVSFIRIIRIIFIYLMLAHWGGCVFYLIMKHWARSDNTWMSKYAFENGYAPRDAESVYDVTFSFLPCINDHTNTTAADGDDLTCFSIPKMSQYWIVIYQSMMIMMGESIETQNDGERVFGLTMSLIGACLTSMMFGQMVQIVSGMDREESRYDEMMSNVADQVSQLALLPETHQRIKDYYEFQWRMNSGMDRKQFLGSLSPCLRTEILLSVYADVVSNVPFFQVPEAPDLITMIVLYLDTAFYLPSDIIVHEGELTTNQSCLYFLTLGTVAVFKEDNPAKAVVKMEEGSYFGEMGYLSLGSKRTSSICALTNCDIAMLQFKDIDTLIELYPAFALKMSKEGRKNMDKYRKTAKFTEPIYLDKHAGTSRMRKKSQMQNQFQSSSNLSVVNRLTSAAEEGEEEEAHSFLPNITPRGSQLHRKPDDNEEKVDATVDPVPASSMRSSQNKTSNDDSVDSVIKEMEMMRRDGTRSPPVRGSLKLDAELEPSPRGESPRSSSGRSSGPDTGEINHEMIRKKISNVLVEEAERRKRANNSQRSLRGSMRQNYRSHSPASSIRGSLMMDSEGIRDRGYGDSRGPSRRSSNSNPRRNQMENGGSIRGSMVLELGMEPTADRGFREVVAGDDYNEDSEDDFLDEEERQPFEIINERNERNTEGEVLNEAAAKPAEAQEVNEAAAKKPAEAQASYGEAISSEAEKEA</sequence>
<feature type="region of interest" description="Disordered" evidence="12">
    <location>
        <begin position="163"/>
        <end position="191"/>
    </location>
</feature>
<feature type="compositionally biased region" description="Low complexity" evidence="12">
    <location>
        <begin position="850"/>
        <end position="860"/>
    </location>
</feature>
<dbReference type="SMART" id="SM00100">
    <property type="entry name" value="cNMP"/>
    <property type="match status" value="1"/>
</dbReference>
<keyword evidence="7" id="KW-0630">Potassium</keyword>
<feature type="transmembrane region" description="Helical" evidence="13">
    <location>
        <begin position="221"/>
        <end position="244"/>
    </location>
</feature>
<dbReference type="PANTHER" id="PTHR10217">
    <property type="entry name" value="VOLTAGE AND LIGAND GATED POTASSIUM CHANNEL"/>
    <property type="match status" value="1"/>
</dbReference>
<evidence type="ECO:0000256" key="12">
    <source>
        <dbReference type="SAM" id="MobiDB-lite"/>
    </source>
</evidence>
<evidence type="ECO:0000256" key="5">
    <source>
        <dbReference type="ARBA" id="ARBA00022826"/>
    </source>
</evidence>
<evidence type="ECO:0000256" key="1">
    <source>
        <dbReference type="ARBA" id="ARBA00004141"/>
    </source>
</evidence>
<dbReference type="InterPro" id="IPR000595">
    <property type="entry name" value="cNMP-bd_dom"/>
</dbReference>
<dbReference type="PRINTS" id="PR01463">
    <property type="entry name" value="EAGCHANLFMLY"/>
</dbReference>
<feature type="compositionally biased region" description="Basic and acidic residues" evidence="12">
    <location>
        <begin position="110"/>
        <end position="132"/>
    </location>
</feature>
<dbReference type="InterPro" id="IPR014710">
    <property type="entry name" value="RmlC-like_jellyroll"/>
</dbReference>
<comment type="subcellular location">
    <subcellularLocation>
        <location evidence="1">Membrane</location>
        <topology evidence="1">Multi-pass membrane protein</topology>
    </subcellularLocation>
</comment>
<dbReference type="InterPro" id="IPR005821">
    <property type="entry name" value="Ion_trans_dom"/>
</dbReference>
<keyword evidence="10 13" id="KW-0472">Membrane</keyword>
<evidence type="ECO:0000256" key="3">
    <source>
        <dbReference type="ARBA" id="ARBA00022538"/>
    </source>
</evidence>
<keyword evidence="5" id="KW-0631">Potassium channel</keyword>
<evidence type="ECO:0000256" key="4">
    <source>
        <dbReference type="ARBA" id="ARBA00022692"/>
    </source>
</evidence>
<evidence type="ECO:0000313" key="15">
    <source>
        <dbReference type="EMBL" id="GMI43087.1"/>
    </source>
</evidence>
<proteinExistence type="predicted"/>
<feature type="compositionally biased region" description="Low complexity" evidence="12">
    <location>
        <begin position="732"/>
        <end position="744"/>
    </location>
</feature>
<evidence type="ECO:0000256" key="11">
    <source>
        <dbReference type="ARBA" id="ARBA00023303"/>
    </source>
</evidence>
<feature type="region of interest" description="Disordered" evidence="12">
    <location>
        <begin position="723"/>
        <end position="958"/>
    </location>
</feature>
<dbReference type="Pfam" id="PF00027">
    <property type="entry name" value="cNMP_binding"/>
    <property type="match status" value="1"/>
</dbReference>
<feature type="region of interest" description="Disordered" evidence="12">
    <location>
        <begin position="977"/>
        <end position="1054"/>
    </location>
</feature>
<dbReference type="Gene3D" id="1.10.287.70">
    <property type="match status" value="1"/>
</dbReference>
<keyword evidence="16" id="KW-1185">Reference proteome</keyword>
<dbReference type="SUPFAM" id="SSF51206">
    <property type="entry name" value="cAMP-binding domain-like"/>
    <property type="match status" value="1"/>
</dbReference>
<organism evidence="15 16">
    <name type="scientific">Triparma columacea</name>
    <dbReference type="NCBI Taxonomy" id="722753"/>
    <lineage>
        <taxon>Eukaryota</taxon>
        <taxon>Sar</taxon>
        <taxon>Stramenopiles</taxon>
        <taxon>Ochrophyta</taxon>
        <taxon>Bolidophyceae</taxon>
        <taxon>Parmales</taxon>
        <taxon>Triparmaceae</taxon>
        <taxon>Triparma</taxon>
    </lineage>
</organism>
<dbReference type="GO" id="GO:0005249">
    <property type="term" value="F:voltage-gated potassium channel activity"/>
    <property type="evidence" value="ECO:0007669"/>
    <property type="project" value="InterPro"/>
</dbReference>
<keyword evidence="9" id="KW-0406">Ion transport</keyword>
<keyword evidence="2" id="KW-0813">Transport</keyword>
<feature type="transmembrane region" description="Helical" evidence="13">
    <location>
        <begin position="256"/>
        <end position="278"/>
    </location>
</feature>
<keyword evidence="8 13" id="KW-1133">Transmembrane helix</keyword>
<dbReference type="CDD" id="cd00038">
    <property type="entry name" value="CAP_ED"/>
    <property type="match status" value="1"/>
</dbReference>
<dbReference type="GO" id="GO:0042391">
    <property type="term" value="P:regulation of membrane potential"/>
    <property type="evidence" value="ECO:0007669"/>
    <property type="project" value="TreeGrafter"/>
</dbReference>
<dbReference type="Gene3D" id="2.60.120.10">
    <property type="entry name" value="Jelly Rolls"/>
    <property type="match status" value="1"/>
</dbReference>
<protein>
    <recommendedName>
        <fullName evidence="14">Cyclic nucleotide-binding domain-containing protein</fullName>
    </recommendedName>
</protein>
<comment type="caution">
    <text evidence="15">The sequence shown here is derived from an EMBL/GenBank/DDBJ whole genome shotgun (WGS) entry which is preliminary data.</text>
</comment>
<feature type="compositionally biased region" description="Basic and acidic residues" evidence="12">
    <location>
        <begin position="835"/>
        <end position="849"/>
    </location>
</feature>
<gene>
    <name evidence="15" type="ORF">TrCOL_g8105</name>
</gene>
<dbReference type="SUPFAM" id="SSF81324">
    <property type="entry name" value="Voltage-gated potassium channels"/>
    <property type="match status" value="1"/>
</dbReference>
<dbReference type="Pfam" id="PF00520">
    <property type="entry name" value="Ion_trans"/>
    <property type="match status" value="1"/>
</dbReference>
<dbReference type="PROSITE" id="PS50042">
    <property type="entry name" value="CNMP_BINDING_3"/>
    <property type="match status" value="1"/>
</dbReference>
<dbReference type="InterPro" id="IPR003938">
    <property type="entry name" value="K_chnl_volt-dep_EAG/ELK/ERG"/>
</dbReference>
<feature type="transmembrane region" description="Helical" evidence="13">
    <location>
        <begin position="369"/>
        <end position="387"/>
    </location>
</feature>
<evidence type="ECO:0000256" key="8">
    <source>
        <dbReference type="ARBA" id="ARBA00022989"/>
    </source>
</evidence>
<dbReference type="GO" id="GO:0005886">
    <property type="term" value="C:plasma membrane"/>
    <property type="evidence" value="ECO:0007669"/>
    <property type="project" value="TreeGrafter"/>
</dbReference>
<dbReference type="Gene3D" id="1.10.287.630">
    <property type="entry name" value="Helix hairpin bin"/>
    <property type="match status" value="1"/>
</dbReference>
<feature type="compositionally biased region" description="Low complexity" evidence="12">
    <location>
        <begin position="936"/>
        <end position="945"/>
    </location>
</feature>
<evidence type="ECO:0000256" key="6">
    <source>
        <dbReference type="ARBA" id="ARBA00022882"/>
    </source>
</evidence>
<feature type="compositionally biased region" description="Acidic residues" evidence="12">
    <location>
        <begin position="980"/>
        <end position="994"/>
    </location>
</feature>
<name>A0A9W7GC06_9STRA</name>
<feature type="transmembrane region" description="Helical" evidence="13">
    <location>
        <begin position="476"/>
        <end position="497"/>
    </location>
</feature>
<keyword evidence="3" id="KW-0633">Potassium transport</keyword>
<feature type="compositionally biased region" description="Basic and acidic residues" evidence="12">
    <location>
        <begin position="814"/>
        <end position="826"/>
    </location>
</feature>
<dbReference type="InterPro" id="IPR018490">
    <property type="entry name" value="cNMP-bd_dom_sf"/>
</dbReference>
<feature type="region of interest" description="Disordered" evidence="12">
    <location>
        <begin position="110"/>
        <end position="135"/>
    </location>
</feature>
<feature type="compositionally biased region" description="Basic residues" evidence="12">
    <location>
        <begin position="1"/>
        <end position="15"/>
    </location>
</feature>
<feature type="compositionally biased region" description="Basic and acidic residues" evidence="12">
    <location>
        <begin position="55"/>
        <end position="67"/>
    </location>
</feature>
<feature type="domain" description="Cyclic nucleotide-binding" evidence="14">
    <location>
        <begin position="620"/>
        <end position="685"/>
    </location>
</feature>
<keyword evidence="11" id="KW-0407">Ion channel</keyword>
<accession>A0A9W7GC06</accession>
<evidence type="ECO:0000256" key="2">
    <source>
        <dbReference type="ARBA" id="ARBA00022448"/>
    </source>
</evidence>
<dbReference type="AlphaFoldDB" id="A0A9W7GC06"/>
<keyword evidence="4 13" id="KW-0812">Transmembrane</keyword>